<dbReference type="EMBL" id="JACHBT010000005">
    <property type="protein sequence ID" value="MBB6504275.1"/>
    <property type="molecule type" value="Genomic_DNA"/>
</dbReference>
<organism evidence="4 5">
    <name type="scientific">Sphingomonas endophytica</name>
    <dbReference type="NCBI Taxonomy" id="869719"/>
    <lineage>
        <taxon>Bacteria</taxon>
        <taxon>Pseudomonadati</taxon>
        <taxon>Pseudomonadota</taxon>
        <taxon>Alphaproteobacteria</taxon>
        <taxon>Sphingomonadales</taxon>
        <taxon>Sphingomonadaceae</taxon>
        <taxon>Sphingomonas</taxon>
    </lineage>
</organism>
<protein>
    <recommendedName>
        <fullName evidence="3">Ice-binding protein C-terminal domain-containing protein</fullName>
    </recommendedName>
</protein>
<evidence type="ECO:0000256" key="2">
    <source>
        <dbReference type="SAM" id="SignalP"/>
    </source>
</evidence>
<accession>A0A7X0MNQ7</accession>
<reference evidence="4 5" key="2">
    <citation type="submission" date="2020-08" db="EMBL/GenBank/DDBJ databases">
        <authorList>
            <person name="Partida-Martinez L."/>
            <person name="Huntemann M."/>
            <person name="Clum A."/>
            <person name="Wang J."/>
            <person name="Palaniappan K."/>
            <person name="Ritter S."/>
            <person name="Chen I.-M."/>
            <person name="Stamatis D."/>
            <person name="Reddy T."/>
            <person name="O'Malley R."/>
            <person name="Daum C."/>
            <person name="Shapiro N."/>
            <person name="Ivanova N."/>
            <person name="Kyrpides N."/>
            <person name="Woyke T."/>
        </authorList>
    </citation>
    <scope>NUCLEOTIDE SEQUENCE [LARGE SCALE GENOMIC DNA]</scope>
    <source>
        <strain evidence="4 5">AS3.13</strain>
    </source>
</reference>
<feature type="transmembrane region" description="Helical" evidence="1">
    <location>
        <begin position="159"/>
        <end position="176"/>
    </location>
</feature>
<dbReference type="InterPro" id="IPR013424">
    <property type="entry name" value="Ice-binding_C"/>
</dbReference>
<dbReference type="NCBIfam" id="TIGR02595">
    <property type="entry name" value="PEP_CTERM"/>
    <property type="match status" value="1"/>
</dbReference>
<sequence>MNIKAYAVAAIASMTLGALPASAATIVSTLASYNGPEASSGFPIDRGIIGTFNYAIAPGSSITSAFLEGTYGTSTVSSSTASFNASVDGNTAFTVCGLNAMNCYFSGQAYRSFSIALSSATFASLLDGSASLRLIQTSNVNIRYGTPTLRIVTAAVPEPSTWAMMLIGFGGAGAMLRRSKRKTATKVSFVL</sequence>
<name>A0A7X0MNQ7_9SPHN</name>
<evidence type="ECO:0000313" key="4">
    <source>
        <dbReference type="EMBL" id="MBB6504275.1"/>
    </source>
</evidence>
<feature type="signal peptide" evidence="2">
    <location>
        <begin position="1"/>
        <end position="23"/>
    </location>
</feature>
<keyword evidence="1" id="KW-0472">Membrane</keyword>
<keyword evidence="1" id="KW-1133">Transmembrane helix</keyword>
<dbReference type="RefSeq" id="WP_184504536.1">
    <property type="nucleotide sequence ID" value="NZ_JACHBT010000005.1"/>
</dbReference>
<dbReference type="Pfam" id="PF07589">
    <property type="entry name" value="PEP-CTERM"/>
    <property type="match status" value="1"/>
</dbReference>
<keyword evidence="1" id="KW-0812">Transmembrane</keyword>
<dbReference type="Proteomes" id="UP000522313">
    <property type="component" value="Unassembled WGS sequence"/>
</dbReference>
<proteinExistence type="predicted"/>
<feature type="chain" id="PRO_5031105143" description="Ice-binding protein C-terminal domain-containing protein" evidence="2">
    <location>
        <begin position="24"/>
        <end position="191"/>
    </location>
</feature>
<evidence type="ECO:0000259" key="3">
    <source>
        <dbReference type="Pfam" id="PF07589"/>
    </source>
</evidence>
<dbReference type="AlphaFoldDB" id="A0A7X0MNQ7"/>
<reference evidence="4 5" key="1">
    <citation type="submission" date="2020-08" db="EMBL/GenBank/DDBJ databases">
        <title>The Agave Microbiome: Exploring the role of microbial communities in plant adaptations to desert environments.</title>
        <authorList>
            <person name="Partida-Martinez L.P."/>
        </authorList>
    </citation>
    <scope>NUCLEOTIDE SEQUENCE [LARGE SCALE GENOMIC DNA]</scope>
    <source>
        <strain evidence="4 5">AS3.13</strain>
    </source>
</reference>
<comment type="caution">
    <text evidence="4">The sequence shown here is derived from an EMBL/GenBank/DDBJ whole genome shotgun (WGS) entry which is preliminary data.</text>
</comment>
<feature type="domain" description="Ice-binding protein C-terminal" evidence="3">
    <location>
        <begin position="155"/>
        <end position="178"/>
    </location>
</feature>
<evidence type="ECO:0000256" key="1">
    <source>
        <dbReference type="SAM" id="Phobius"/>
    </source>
</evidence>
<evidence type="ECO:0000313" key="5">
    <source>
        <dbReference type="Proteomes" id="UP000522313"/>
    </source>
</evidence>
<dbReference type="NCBIfam" id="NF035944">
    <property type="entry name" value="PEPxxWA-CTERM"/>
    <property type="match status" value="1"/>
</dbReference>
<keyword evidence="2" id="KW-0732">Signal</keyword>
<gene>
    <name evidence="4" type="ORF">F4693_001240</name>
</gene>